<dbReference type="Gene3D" id="1.20.120.20">
    <property type="entry name" value="Apolipoprotein"/>
    <property type="match status" value="1"/>
</dbReference>
<feature type="compositionally biased region" description="Basic and acidic residues" evidence="2">
    <location>
        <begin position="298"/>
        <end position="320"/>
    </location>
</feature>
<feature type="region of interest" description="Disordered" evidence="2">
    <location>
        <begin position="298"/>
        <end position="356"/>
    </location>
</feature>
<evidence type="ECO:0000313" key="4">
    <source>
        <dbReference type="Proteomes" id="UP000219465"/>
    </source>
</evidence>
<proteinExistence type="predicted"/>
<accession>A0A286HL89</accession>
<feature type="coiled-coil region" evidence="1">
    <location>
        <begin position="198"/>
        <end position="225"/>
    </location>
</feature>
<dbReference type="Proteomes" id="UP000219465">
    <property type="component" value="Unassembled WGS sequence"/>
</dbReference>
<feature type="region of interest" description="Disordered" evidence="2">
    <location>
        <begin position="87"/>
        <end position="135"/>
    </location>
</feature>
<gene>
    <name evidence="3" type="ORF">SAMN05877838_0254</name>
</gene>
<dbReference type="RefSeq" id="WP_097104261.1">
    <property type="nucleotide sequence ID" value="NZ_OCPC01000001.1"/>
</dbReference>
<name>A0A286HL89_9HYPH</name>
<dbReference type="Pfam" id="PF12277">
    <property type="entry name" value="DUF3618"/>
    <property type="match status" value="1"/>
</dbReference>
<organism evidence="3 4">
    <name type="scientific">Hoeflea halophila</name>
    <dbReference type="NCBI Taxonomy" id="714899"/>
    <lineage>
        <taxon>Bacteria</taxon>
        <taxon>Pseudomonadati</taxon>
        <taxon>Pseudomonadota</taxon>
        <taxon>Alphaproteobacteria</taxon>
        <taxon>Hyphomicrobiales</taxon>
        <taxon>Rhizobiaceae</taxon>
        <taxon>Hoeflea</taxon>
    </lineage>
</organism>
<feature type="coiled-coil region" evidence="1">
    <location>
        <begin position="1"/>
        <end position="32"/>
    </location>
</feature>
<feature type="compositionally biased region" description="Low complexity" evidence="2">
    <location>
        <begin position="321"/>
        <end position="338"/>
    </location>
</feature>
<evidence type="ECO:0000256" key="1">
    <source>
        <dbReference type="SAM" id="Coils"/>
    </source>
</evidence>
<protein>
    <submittedName>
        <fullName evidence="3">Uncharacterized protein DUF3618</fullName>
    </submittedName>
</protein>
<keyword evidence="1" id="KW-0175">Coiled coil</keyword>
<keyword evidence="4" id="KW-1185">Reference proteome</keyword>
<dbReference type="InterPro" id="IPR022062">
    <property type="entry name" value="DUF3618"/>
</dbReference>
<dbReference type="AlphaFoldDB" id="A0A286HL89"/>
<dbReference type="OrthoDB" id="7471221at2"/>
<evidence type="ECO:0000256" key="2">
    <source>
        <dbReference type="SAM" id="MobiDB-lite"/>
    </source>
</evidence>
<feature type="compositionally biased region" description="Polar residues" evidence="2">
    <location>
        <begin position="90"/>
        <end position="100"/>
    </location>
</feature>
<sequence length="356" mass="37942">MTNNSRNVQEIERDIERERAQLSRSLDALQSQFSLEGIFRQASDQVSRHGGEFGSSISRSVKSNPIALALTGIGLAWMIYGENRRHDEASLSSRTTSRPLDTSPFGEDRTAAYGRHSTVGDYGSAGGASNSASSRLSDAADTVSGAASDAKRAASDRWDRAQSTASNYADSASAYARRTRASAEDLRRRLYEGTENLSESARQKVVAARERAQQAQERVEDAARRGKSEAVDFFNSQPLVAGALALAVGAAIGALAPRTRTEDDAAGAHSDRLFAEAERVFREEAEKAEKVVKKAATEAKTVAREEKAKADSKAPGDKTAAEAAVSKAKSSGKRVASAAKEEASKQKLGQPKSGSN</sequence>
<reference evidence="4" key="1">
    <citation type="submission" date="2017-08" db="EMBL/GenBank/DDBJ databases">
        <authorList>
            <person name="Varghese N."/>
            <person name="Submissions S."/>
        </authorList>
    </citation>
    <scope>NUCLEOTIDE SEQUENCE [LARGE SCALE GENOMIC DNA]</scope>
    <source>
        <strain evidence="4">KCTC 23107</strain>
    </source>
</reference>
<dbReference type="EMBL" id="OCPC01000001">
    <property type="protein sequence ID" value="SOE08531.1"/>
    <property type="molecule type" value="Genomic_DNA"/>
</dbReference>
<evidence type="ECO:0000313" key="3">
    <source>
        <dbReference type="EMBL" id="SOE08531.1"/>
    </source>
</evidence>